<accession>A0A7N4PGR8</accession>
<dbReference type="GO" id="GO:1900408">
    <property type="term" value="P:negative regulation of cellular response to oxidative stress"/>
    <property type="evidence" value="ECO:0007669"/>
    <property type="project" value="Ensembl"/>
</dbReference>
<sequence length="1033" mass="114264">MGGGRGAHRGLARGSFFPVPTAGTFGSGRGPFKREAQAPPAPGTGRVITTIKKLFQQLVPLPPPPRPSFLRRSRRRGSGQQRLQPLSEGRAALPDLVSLRPLGAQTVGGRAAPGPGLPRDGGAPPLPRPGLAPRRRRPPPPPARACPATAAPPPGRGATMEYLSTFTGKGGRLLRGTANRLWGLGSGVAASSGSRQVRFEDYLREETAEPSASELGPSSGSAGTPPFLPGSDTGQKKTLDKKDGRRMSFQKPKGTIEYTVESRDSLNSIALKFDTTPNELVQLNKLFSRAVVTGQVLYVPDPEYVSSVESSPSLSPISPLSPTSSEPEFDKPRDTDGVHQKETTPSSAFTCVRSTRVVSSTSEEEEAFTEKFLKINCKYITSGKGTVSGVLLVTPNNIMFDPHKTDPLVQENGCEEYGIMCPMEEVMSAAMYKEILDSKIKESLPIEVDQLSVRDLCYFKKMTRSNTDDIDSRIRDTGNDSASTAPRSTEESLSEDVFTESELSPIREELISSDELRQDKSSGASSESVQTVQASAACVTVISDSTITSDNLKGGIEQPTYDVGLPGHVTNLDNPEVALKEDPITNISQQSLQETKCHKENNMGVEMNTNKDLTLSQISVHGFEDEKENSHFGELTESQKKETVNKGKQGKEQIQDSETEVEELRKLWKSHTMQQTKQQRENIQQVSQKEIKHKIAPADGHIEGSGFLKEKRRHRLHKFLCLRVGKPMRKTFVSQASATMQQYAQRDKKHEYWFAVPQERTDHLYAFFIQWSPETYAEDTGEFTREPGFIVVKKIEEPETTDDSEAAAREWEVVSVAEYHRRIDALNTEELRTLCRRLQITTREDVNSKQATPVKAELESEAFRPNLSDPSELLLPDQIEKLTKHLPPRTIGYPWTLVYGTGKHGTSLKTLYRTMLGLDTPVLMVIKDSDGQVFGALASEPFKVSDCFYGTGETFVFTFSPEFEVFKWTGDNMFFIKGDMDSLAFGGGGGEFALWLDGDLYHGRSHSCKTFGNHTLSKKEDFFIQDIEIWAFE</sequence>
<feature type="region of interest" description="Disordered" evidence="6">
    <location>
        <begin position="204"/>
        <end position="255"/>
    </location>
</feature>
<dbReference type="CDD" id="cd00118">
    <property type="entry name" value="LysM"/>
    <property type="match status" value="1"/>
</dbReference>
<dbReference type="SMART" id="SM00584">
    <property type="entry name" value="TLDc"/>
    <property type="match status" value="1"/>
</dbReference>
<comment type="subcellular location">
    <subcellularLocation>
        <location evidence="1">Mitochondrion</location>
    </subcellularLocation>
</comment>
<evidence type="ECO:0000256" key="2">
    <source>
        <dbReference type="ARBA" id="ARBA00009540"/>
    </source>
</evidence>
<feature type="region of interest" description="Disordered" evidence="6">
    <location>
        <begin position="308"/>
        <end position="345"/>
    </location>
</feature>
<dbReference type="Gene3D" id="3.10.350.10">
    <property type="entry name" value="LysM domain"/>
    <property type="match status" value="1"/>
</dbReference>
<dbReference type="PROSITE" id="PS51886">
    <property type="entry name" value="TLDC"/>
    <property type="match status" value="1"/>
</dbReference>
<protein>
    <recommendedName>
        <fullName evidence="5">Oxidation resistance protein 1</fullName>
    </recommendedName>
</protein>
<feature type="region of interest" description="Disordered" evidence="6">
    <location>
        <begin position="1"/>
        <end position="161"/>
    </location>
</feature>
<evidence type="ECO:0000259" key="8">
    <source>
        <dbReference type="PROSITE" id="PS51886"/>
    </source>
</evidence>
<keyword evidence="3" id="KW-0496">Mitochondrion</keyword>
<feature type="domain" description="LysM" evidence="7">
    <location>
        <begin position="256"/>
        <end position="299"/>
    </location>
</feature>
<dbReference type="GeneTree" id="ENSGT00940000155187"/>
<dbReference type="AlphaFoldDB" id="A0A7N4PGR8"/>
<keyword evidence="10" id="KW-1185">Reference proteome</keyword>
<dbReference type="FunCoup" id="A0A7N4PGR8">
    <property type="interactions" value="2682"/>
</dbReference>
<reference evidence="9" key="3">
    <citation type="submission" date="2025-09" db="UniProtKB">
        <authorList>
            <consortium name="Ensembl"/>
        </authorList>
    </citation>
    <scope>IDENTIFICATION</scope>
</reference>
<dbReference type="Ensembl" id="ENSSHAT00000035076.1">
    <property type="protein sequence ID" value="ENSSHAP00000037124.1"/>
    <property type="gene ID" value="ENSSHAG00000023291.1"/>
</dbReference>
<dbReference type="GO" id="GO:0016491">
    <property type="term" value="F:oxidoreductase activity"/>
    <property type="evidence" value="ECO:0007669"/>
    <property type="project" value="Ensembl"/>
</dbReference>
<dbReference type="PANTHER" id="PTHR23354">
    <property type="entry name" value="NUCLEOLAR PROTEIN 7/ESTROGEN RECEPTOR COACTIVATOR-RELATED"/>
    <property type="match status" value="1"/>
</dbReference>
<feature type="compositionally biased region" description="Basic and acidic residues" evidence="6">
    <location>
        <begin position="328"/>
        <end position="342"/>
    </location>
</feature>
<feature type="compositionally biased region" description="Basic and acidic residues" evidence="6">
    <location>
        <begin position="637"/>
        <end position="654"/>
    </location>
</feature>
<dbReference type="InterPro" id="IPR018392">
    <property type="entry name" value="LysM"/>
</dbReference>
<comment type="function">
    <text evidence="4">May be involved in protection from oxidative damage.</text>
</comment>
<feature type="compositionally biased region" description="Pro residues" evidence="6">
    <location>
        <begin position="139"/>
        <end position="155"/>
    </location>
</feature>
<evidence type="ECO:0000256" key="4">
    <source>
        <dbReference type="ARBA" id="ARBA00037112"/>
    </source>
</evidence>
<dbReference type="InterPro" id="IPR036779">
    <property type="entry name" value="LysM_dom_sf"/>
</dbReference>
<dbReference type="GO" id="GO:0043524">
    <property type="term" value="P:negative regulation of neuron apoptotic process"/>
    <property type="evidence" value="ECO:0007669"/>
    <property type="project" value="Ensembl"/>
</dbReference>
<evidence type="ECO:0000256" key="6">
    <source>
        <dbReference type="SAM" id="MobiDB-lite"/>
    </source>
</evidence>
<feature type="compositionally biased region" description="Basic residues" evidence="6">
    <location>
        <begin position="1"/>
        <end position="11"/>
    </location>
</feature>
<dbReference type="GO" id="GO:0005730">
    <property type="term" value="C:nucleolus"/>
    <property type="evidence" value="ECO:0007669"/>
    <property type="project" value="Ensembl"/>
</dbReference>
<dbReference type="Proteomes" id="UP000007648">
    <property type="component" value="Unassembled WGS sequence"/>
</dbReference>
<reference evidence="9 10" key="1">
    <citation type="journal article" date="2011" name="Proc. Natl. Acad. Sci. U.S.A.">
        <title>Genetic diversity and population structure of the endangered marsupial Sarcophilus harrisii (Tasmanian devil).</title>
        <authorList>
            <person name="Miller W."/>
            <person name="Hayes V.M."/>
            <person name="Ratan A."/>
            <person name="Petersen D.C."/>
            <person name="Wittekindt N.E."/>
            <person name="Miller J."/>
            <person name="Walenz B."/>
            <person name="Knight J."/>
            <person name="Qi J."/>
            <person name="Zhao F."/>
            <person name="Wang Q."/>
            <person name="Bedoya-Reina O.C."/>
            <person name="Katiyar N."/>
            <person name="Tomsho L.P."/>
            <person name="Kasson L.M."/>
            <person name="Hardie R.A."/>
            <person name="Woodbridge P."/>
            <person name="Tindall E.A."/>
            <person name="Bertelsen M.F."/>
            <person name="Dixon D."/>
            <person name="Pyecroft S."/>
            <person name="Helgen K.M."/>
            <person name="Lesk A.M."/>
            <person name="Pringle T.H."/>
            <person name="Patterson N."/>
            <person name="Zhang Y."/>
            <person name="Kreiss A."/>
            <person name="Woods G.M."/>
            <person name="Jones M.E."/>
            <person name="Schuster S.C."/>
        </authorList>
    </citation>
    <scope>NUCLEOTIDE SEQUENCE [LARGE SCALE GENOMIC DNA]</scope>
</reference>
<dbReference type="FunFam" id="3.10.350.10:FF:000002">
    <property type="entry name" value="Oxidation resistance protein 1 isoform X1"/>
    <property type="match status" value="1"/>
</dbReference>
<feature type="region of interest" description="Disordered" evidence="6">
    <location>
        <begin position="625"/>
        <end position="658"/>
    </location>
</feature>
<evidence type="ECO:0000256" key="3">
    <source>
        <dbReference type="ARBA" id="ARBA00023128"/>
    </source>
</evidence>
<evidence type="ECO:0000256" key="1">
    <source>
        <dbReference type="ARBA" id="ARBA00004173"/>
    </source>
</evidence>
<feature type="compositionally biased region" description="Low complexity" evidence="6">
    <location>
        <begin position="308"/>
        <end position="326"/>
    </location>
</feature>
<dbReference type="PROSITE" id="PS51782">
    <property type="entry name" value="LYSM"/>
    <property type="match status" value="1"/>
</dbReference>
<dbReference type="SMART" id="SM00257">
    <property type="entry name" value="LysM"/>
    <property type="match status" value="1"/>
</dbReference>
<evidence type="ECO:0000259" key="7">
    <source>
        <dbReference type="PROSITE" id="PS51782"/>
    </source>
</evidence>
<feature type="compositionally biased region" description="Low complexity" evidence="6">
    <location>
        <begin position="108"/>
        <end position="123"/>
    </location>
</feature>
<reference evidence="9" key="2">
    <citation type="submission" date="2025-08" db="UniProtKB">
        <authorList>
            <consortium name="Ensembl"/>
        </authorList>
    </citation>
    <scope>IDENTIFICATION</scope>
</reference>
<dbReference type="Pfam" id="PF07534">
    <property type="entry name" value="TLD"/>
    <property type="match status" value="1"/>
</dbReference>
<dbReference type="Pfam" id="PF01476">
    <property type="entry name" value="LysM"/>
    <property type="match status" value="1"/>
</dbReference>
<dbReference type="InParanoid" id="A0A7N4PGR8"/>
<dbReference type="GO" id="GO:0071447">
    <property type="term" value="P:cellular response to hydroperoxide"/>
    <property type="evidence" value="ECO:0007669"/>
    <property type="project" value="Ensembl"/>
</dbReference>
<feature type="region of interest" description="Disordered" evidence="6">
    <location>
        <begin position="469"/>
        <end position="502"/>
    </location>
</feature>
<evidence type="ECO:0000313" key="9">
    <source>
        <dbReference type="Ensembl" id="ENSSHAP00000037124.1"/>
    </source>
</evidence>
<name>A0A7N4PGR8_SARHA</name>
<evidence type="ECO:0000256" key="5">
    <source>
        <dbReference type="ARBA" id="ARBA00040604"/>
    </source>
</evidence>
<proteinExistence type="inferred from homology"/>
<dbReference type="GO" id="GO:0005739">
    <property type="term" value="C:mitochondrion"/>
    <property type="evidence" value="ECO:0007669"/>
    <property type="project" value="UniProtKB-SubCell"/>
</dbReference>
<feature type="compositionally biased region" description="Basic and acidic residues" evidence="6">
    <location>
        <begin position="469"/>
        <end position="478"/>
    </location>
</feature>
<gene>
    <name evidence="9" type="primary">OXR1</name>
</gene>
<organism evidence="9 10">
    <name type="scientific">Sarcophilus harrisii</name>
    <name type="common">Tasmanian devil</name>
    <name type="synonym">Sarcophilus laniarius</name>
    <dbReference type="NCBI Taxonomy" id="9305"/>
    <lineage>
        <taxon>Eukaryota</taxon>
        <taxon>Metazoa</taxon>
        <taxon>Chordata</taxon>
        <taxon>Craniata</taxon>
        <taxon>Vertebrata</taxon>
        <taxon>Euteleostomi</taxon>
        <taxon>Mammalia</taxon>
        <taxon>Metatheria</taxon>
        <taxon>Dasyuromorphia</taxon>
        <taxon>Dasyuridae</taxon>
        <taxon>Sarcophilus</taxon>
    </lineage>
</organism>
<dbReference type="GO" id="GO:0007628">
    <property type="term" value="P:adult walking behavior"/>
    <property type="evidence" value="ECO:0007669"/>
    <property type="project" value="Ensembl"/>
</dbReference>
<comment type="similarity">
    <text evidence="2">Belongs to the OXR1 family.</text>
</comment>
<feature type="domain" description="TLDc" evidence="8">
    <location>
        <begin position="872"/>
        <end position="1033"/>
    </location>
</feature>
<dbReference type="InterPro" id="IPR006571">
    <property type="entry name" value="TLDc_dom"/>
</dbReference>
<feature type="compositionally biased region" description="Basic and acidic residues" evidence="6">
    <location>
        <begin position="234"/>
        <end position="246"/>
    </location>
</feature>
<dbReference type="GO" id="GO:0051402">
    <property type="term" value="P:neuron apoptotic process"/>
    <property type="evidence" value="ECO:0007669"/>
    <property type="project" value="Ensembl"/>
</dbReference>
<evidence type="ECO:0000313" key="10">
    <source>
        <dbReference type="Proteomes" id="UP000007648"/>
    </source>
</evidence>
<dbReference type="PANTHER" id="PTHR23354:SF69">
    <property type="entry name" value="OXIDATION RESISTANCE PROTEIN 1"/>
    <property type="match status" value="1"/>
</dbReference>
<dbReference type="SUPFAM" id="SSF54106">
    <property type="entry name" value="LysM domain"/>
    <property type="match status" value="1"/>
</dbReference>